<evidence type="ECO:0000313" key="2">
    <source>
        <dbReference type="Proteomes" id="UP000314294"/>
    </source>
</evidence>
<accession>A0A4Z2HSR4</accession>
<proteinExistence type="predicted"/>
<keyword evidence="2" id="KW-1185">Reference proteome</keyword>
<comment type="caution">
    <text evidence="1">The sequence shown here is derived from an EMBL/GenBank/DDBJ whole genome shotgun (WGS) entry which is preliminary data.</text>
</comment>
<gene>
    <name evidence="1" type="primary">btbd11a_2</name>
    <name evidence="1" type="ORF">EYF80_021805</name>
</gene>
<dbReference type="EMBL" id="SRLO01000196">
    <property type="protein sequence ID" value="TNN68013.1"/>
    <property type="molecule type" value="Genomic_DNA"/>
</dbReference>
<protein>
    <submittedName>
        <fullName evidence="1">Ankyrin repeat and BTB/POZ domain-containing protein BTBD11-A</fullName>
    </submittedName>
</protein>
<dbReference type="OrthoDB" id="8960914at2759"/>
<evidence type="ECO:0000313" key="1">
    <source>
        <dbReference type="EMBL" id="TNN68013.1"/>
    </source>
</evidence>
<reference evidence="1 2" key="1">
    <citation type="submission" date="2019-03" db="EMBL/GenBank/DDBJ databases">
        <title>First draft genome of Liparis tanakae, snailfish: a comprehensive survey of snailfish specific genes.</title>
        <authorList>
            <person name="Kim W."/>
            <person name="Song I."/>
            <person name="Jeong J.-H."/>
            <person name="Kim D."/>
            <person name="Kim S."/>
            <person name="Ryu S."/>
            <person name="Song J.Y."/>
            <person name="Lee S.K."/>
        </authorList>
    </citation>
    <scope>NUCLEOTIDE SEQUENCE [LARGE SCALE GENOMIC DNA]</scope>
    <source>
        <tissue evidence="1">Muscle</tissue>
    </source>
</reference>
<organism evidence="1 2">
    <name type="scientific">Liparis tanakae</name>
    <name type="common">Tanaka's snailfish</name>
    <dbReference type="NCBI Taxonomy" id="230148"/>
    <lineage>
        <taxon>Eukaryota</taxon>
        <taxon>Metazoa</taxon>
        <taxon>Chordata</taxon>
        <taxon>Craniata</taxon>
        <taxon>Vertebrata</taxon>
        <taxon>Euteleostomi</taxon>
        <taxon>Actinopterygii</taxon>
        <taxon>Neopterygii</taxon>
        <taxon>Teleostei</taxon>
        <taxon>Neoteleostei</taxon>
        <taxon>Acanthomorphata</taxon>
        <taxon>Eupercaria</taxon>
        <taxon>Perciformes</taxon>
        <taxon>Cottioidei</taxon>
        <taxon>Cottales</taxon>
        <taxon>Liparidae</taxon>
        <taxon>Liparis</taxon>
    </lineage>
</organism>
<dbReference type="Proteomes" id="UP000314294">
    <property type="component" value="Unassembled WGS sequence"/>
</dbReference>
<sequence>MWGRGAQEGDPVPYLQLTAVGVLSLPEGLTLYRDQQQQQRAGKSGEGNAYSQSELRSIEQCLLATRVGSIAELTYLNRAKTYQDLSDHTEQIAVLSMLILLPSTSEQHRKLWDEPGLLPDYGAGNLSISPDRVSSEAVGWKEDESLTSF</sequence>
<name>A0A4Z2HSR4_9TELE</name>
<dbReference type="AlphaFoldDB" id="A0A4Z2HSR4"/>